<reference evidence="2" key="1">
    <citation type="submission" date="2019-10" db="EMBL/GenBank/DDBJ databases">
        <title>The sequence and de novo assembly of the wild yak genome.</title>
        <authorList>
            <person name="Liu Y."/>
        </authorList>
    </citation>
    <scope>NUCLEOTIDE SEQUENCE [LARGE SCALE GENOMIC DNA]</scope>
    <source>
        <strain evidence="2">WY2019</strain>
    </source>
</reference>
<proteinExistence type="predicted"/>
<feature type="compositionally biased region" description="Basic and acidic residues" evidence="1">
    <location>
        <begin position="52"/>
        <end position="63"/>
    </location>
</feature>
<evidence type="ECO:0000313" key="2">
    <source>
        <dbReference type="EMBL" id="MXQ84150.1"/>
    </source>
</evidence>
<evidence type="ECO:0000256" key="1">
    <source>
        <dbReference type="SAM" id="MobiDB-lite"/>
    </source>
</evidence>
<dbReference type="Proteomes" id="UP000322234">
    <property type="component" value="Unassembled WGS sequence"/>
</dbReference>
<protein>
    <submittedName>
        <fullName evidence="2">Uncharacterized protein</fullName>
    </submittedName>
</protein>
<feature type="region of interest" description="Disordered" evidence="1">
    <location>
        <begin position="1"/>
        <end position="78"/>
    </location>
</feature>
<comment type="caution">
    <text evidence="2">The sequence shown here is derived from an EMBL/GenBank/DDBJ whole genome shotgun (WGS) entry which is preliminary data.</text>
</comment>
<gene>
    <name evidence="2" type="ORF">E5288_WYG012049</name>
</gene>
<accession>A0A6B0R3G1</accession>
<name>A0A6B0R3G1_9CETA</name>
<keyword evidence="3" id="KW-1185">Reference proteome</keyword>
<feature type="compositionally biased region" description="Polar residues" evidence="1">
    <location>
        <begin position="35"/>
        <end position="50"/>
    </location>
</feature>
<dbReference type="EMBL" id="VBQZ03000019">
    <property type="protein sequence ID" value="MXQ84150.1"/>
    <property type="molecule type" value="Genomic_DNA"/>
</dbReference>
<organism evidence="2 3">
    <name type="scientific">Bos mutus</name>
    <name type="common">wild yak</name>
    <dbReference type="NCBI Taxonomy" id="72004"/>
    <lineage>
        <taxon>Eukaryota</taxon>
        <taxon>Metazoa</taxon>
        <taxon>Chordata</taxon>
        <taxon>Craniata</taxon>
        <taxon>Vertebrata</taxon>
        <taxon>Euteleostomi</taxon>
        <taxon>Mammalia</taxon>
        <taxon>Eutheria</taxon>
        <taxon>Laurasiatheria</taxon>
        <taxon>Artiodactyla</taxon>
        <taxon>Ruminantia</taxon>
        <taxon>Pecora</taxon>
        <taxon>Bovidae</taxon>
        <taxon>Bovinae</taxon>
        <taxon>Bos</taxon>
    </lineage>
</organism>
<evidence type="ECO:0000313" key="3">
    <source>
        <dbReference type="Proteomes" id="UP000322234"/>
    </source>
</evidence>
<feature type="compositionally biased region" description="Basic residues" evidence="1">
    <location>
        <begin position="1"/>
        <end position="20"/>
    </location>
</feature>
<dbReference type="AlphaFoldDB" id="A0A6B0R3G1"/>
<sequence length="78" mass="9017">MTPERRSKRAARRQTARYRNSRSVPERQRDGYPGTASQNCRNLQKNQTLSGYEEKLGEPEKTPKRQLTSGRELADQVP</sequence>